<evidence type="ECO:0000313" key="4">
    <source>
        <dbReference type="Proteomes" id="UP001203761"/>
    </source>
</evidence>
<evidence type="ECO:0000256" key="1">
    <source>
        <dbReference type="SAM" id="MobiDB-lite"/>
    </source>
</evidence>
<organism evidence="3 4">
    <name type="scientific">Brachybacterium equifaecis</name>
    <dbReference type="NCBI Taxonomy" id="2910770"/>
    <lineage>
        <taxon>Bacteria</taxon>
        <taxon>Bacillati</taxon>
        <taxon>Actinomycetota</taxon>
        <taxon>Actinomycetes</taxon>
        <taxon>Micrococcales</taxon>
        <taxon>Dermabacteraceae</taxon>
        <taxon>Brachybacterium</taxon>
    </lineage>
</organism>
<accession>A0ABT0R0T3</accession>
<sequence>MWRLRRGTRTDRAAADGSARADRPDASAPAEASATAQSPDVEGPAPDSGADPAEGPAAGAPSSPDADAPAATAPAPGEPAAHSGAIDFSVAATDGGAAPDEAPLQDESRLPRRKLDDRPLGRADRVGAALDRWTQQIAGTAERPSFLTRMRSDAEHLDLTHSHPSGLAQLLAGRGPTRLSSLVREVGALAEARAQARTIREVAERQADEVGLTTCHLAIGEASWIPEGGGEPYQAPVLIRPITLRLRGNAREDVDLDLDASVDVNPVLLRALRDAGIAVDARALLATTQGPYGFDPTPVLDAFKALGQPLPGFRISQALVVGNLMDAAGHLVEDLRADREEWASSELVAALAGDPEARAAVRPSAPVEEAPLPPETGMVTALSPDRAEALAAILRGDHLALTTPPGTDPIDLVVDLAQELIGRGRTVLVLSQRSGHLAELAERAGERGLEDLLFDLSPDPALQRNASAALLHSMRRAGSFSSPVTTEEPVELARTRDILAGHVEAMHSVQLPWEASAHDAISALAALTRMRPSPRTEVRLRPQVAASMIGPARVRYAESLREAARIGALRVGPEETAWFGAAISSDTQASRALELVGQLRETLLPALSRAMERTGGDIGLKPAQTLAQFGARLALLDDVAAILTQMQPAVLTTELDDMIRANGATAASMKWSERRTLRKQAQDLVRPGLTGVDVHDALRRAHAIAERWSAQAAATRRAPSVPPTLESHRALAARLQGACDELAVLLDGTPAGGDLSSAPIDELTARVDALHRDRGDLAEVPRRTVLLRSLAFDGLGDLVEDLRSRRVEEKDVAAELDLAWWQTVLELIARAEPTISQYDGTSLSQVAERFRRLDGEHLERASFRVRGACDDRLVERMKAFPDTSRAAITELARSSTISVRDLAAKYEDILFAVRPAWLASPYLVPQVVPRGKHFDVVIIADGGRLPTAAALPALARARQAVVIGDPLAYADLPGASVLDDMLAIAGHVPLRRDPRPTGSIVRAFAQRRSLAGPVLGVPNPAPPESDRLIVVENAFGPVTPGLDFVESTELELRRVTDLVIEHARTRPERSLAVLTLTPAHARKVLERIMHTIAVVPSLREFFDAQAEEYFTVVPAAHAASVVRDDVIVSLGFGRTPHGRMLHRFGPLSADGGRKALATVLTRARGRTTVVAAFDVEDLDPSRLRTEGARDLRALLVVLRGGADDDVVVREPASALAQELADVGAAPADADADAEAEGDARGAETASPEDAPDAHMQTAALPAEGAETISIDAAIEAALAADAEDDGEASDDASDADDADEVEPAEEGVEVDSGAEDTESSESVEADAAEPSAEAVETAPESEPSALAADGPDEDAEPSEPAEEDTPSEGEDSAESSAPEEGAADSEEEPASGTTGEWRLETNALVHDLADRLWRRGLVVETDFGDGAERIELALGHPELPGRALLAVDTDGERYVATDSQRERDRLRAERLESFGWATERVWSWALFIDPEGEAERIQRAVDRALMLYRSELEEDALDGATGTRHRLPRPQIPAGHQLSFYSSEDFDAVVEYLVSDGRARMEDQLATEVRSFLGFTQRSVLLDVSVSSAIRRYQERQ</sequence>
<feature type="compositionally biased region" description="Basic and acidic residues" evidence="1">
    <location>
        <begin position="8"/>
        <end position="25"/>
    </location>
</feature>
<proteinExistence type="predicted"/>
<feature type="compositionally biased region" description="Low complexity" evidence="1">
    <location>
        <begin position="26"/>
        <end position="81"/>
    </location>
</feature>
<feature type="region of interest" description="Disordered" evidence="1">
    <location>
        <begin position="1280"/>
        <end position="1397"/>
    </location>
</feature>
<evidence type="ECO:0000259" key="2">
    <source>
        <dbReference type="Pfam" id="PF18741"/>
    </source>
</evidence>
<feature type="domain" description="Restriction endonuclease type II-like" evidence="2">
    <location>
        <begin position="1407"/>
        <end position="1500"/>
    </location>
</feature>
<dbReference type="SUPFAM" id="SSF52980">
    <property type="entry name" value="Restriction endonuclease-like"/>
    <property type="match status" value="1"/>
</dbReference>
<dbReference type="RefSeq" id="WP_249736994.1">
    <property type="nucleotide sequence ID" value="NZ_JAKNCJ010000002.1"/>
</dbReference>
<dbReference type="EMBL" id="JAKNCJ010000002">
    <property type="protein sequence ID" value="MCL6422884.1"/>
    <property type="molecule type" value="Genomic_DNA"/>
</dbReference>
<dbReference type="Proteomes" id="UP001203761">
    <property type="component" value="Unassembled WGS sequence"/>
</dbReference>
<feature type="region of interest" description="Disordered" evidence="1">
    <location>
        <begin position="1"/>
        <end position="123"/>
    </location>
</feature>
<dbReference type="Pfam" id="PF18741">
    <property type="entry name" value="MTES_1575"/>
    <property type="match status" value="1"/>
</dbReference>
<feature type="compositionally biased region" description="Acidic residues" evidence="1">
    <location>
        <begin position="1281"/>
        <end position="1327"/>
    </location>
</feature>
<evidence type="ECO:0000313" key="3">
    <source>
        <dbReference type="EMBL" id="MCL6422884.1"/>
    </source>
</evidence>
<dbReference type="InterPro" id="IPR049468">
    <property type="entry name" value="Restrct_endonuc-II-like_dom"/>
</dbReference>
<comment type="caution">
    <text evidence="3">The sequence shown here is derived from an EMBL/GenBank/DDBJ whole genome shotgun (WGS) entry which is preliminary data.</text>
</comment>
<gene>
    <name evidence="3" type="ORF">Bequi_05695</name>
</gene>
<name>A0ABT0R0T3_9MICO</name>
<feature type="region of interest" description="Disordered" evidence="1">
    <location>
        <begin position="1223"/>
        <end position="1252"/>
    </location>
</feature>
<keyword evidence="4" id="KW-1185">Reference proteome</keyword>
<reference evidence="3" key="1">
    <citation type="submission" date="2022-02" db="EMBL/GenBank/DDBJ databases">
        <authorList>
            <person name="Lee M."/>
            <person name="Kim S.-J."/>
            <person name="Jung M.-Y."/>
        </authorList>
    </citation>
    <scope>NUCLEOTIDE SEQUENCE</scope>
    <source>
        <strain evidence="3">JHP9</strain>
    </source>
</reference>
<feature type="compositionally biased region" description="Acidic residues" evidence="1">
    <location>
        <begin position="1350"/>
        <end position="1373"/>
    </location>
</feature>
<feature type="compositionally biased region" description="Basic and acidic residues" evidence="1">
    <location>
        <begin position="106"/>
        <end position="123"/>
    </location>
</feature>
<protein>
    <recommendedName>
        <fullName evidence="2">Restriction endonuclease type II-like domain-containing protein</fullName>
    </recommendedName>
</protein>
<dbReference type="InterPro" id="IPR011335">
    <property type="entry name" value="Restrct_endonuc-II-like"/>
</dbReference>